<dbReference type="Proteomes" id="UP000181790">
    <property type="component" value="Unassembled WGS sequence"/>
</dbReference>
<sequence>MSAADGRYNTRYRNGGSYTALTEGVKTGGTYTLTVYGSPGCPPATSTVVVQGPDSCQQQ</sequence>
<gene>
    <name evidence="1" type="ORF">BLX24_29215</name>
</gene>
<accession>A0A1S2VA98</accession>
<keyword evidence="2" id="KW-1185">Reference proteome</keyword>
<reference evidence="1 2" key="1">
    <citation type="submission" date="2016-10" db="EMBL/GenBank/DDBJ databases">
        <title>Arsenicibacter rosenii gen. nov., sp. nov., an efficient arsenic-methylating bacterium isolated from an arsenic-contaminated paddy soil.</title>
        <authorList>
            <person name="Huang K."/>
        </authorList>
    </citation>
    <scope>NUCLEOTIDE SEQUENCE [LARGE SCALE GENOMIC DNA]</scope>
    <source>
        <strain evidence="1 2">SM-1</strain>
    </source>
</reference>
<comment type="caution">
    <text evidence="1">The sequence shown here is derived from an EMBL/GenBank/DDBJ whole genome shotgun (WGS) entry which is preliminary data.</text>
</comment>
<dbReference type="RefSeq" id="WP_071506767.1">
    <property type="nucleotide sequence ID" value="NZ_MORL01000053.1"/>
</dbReference>
<protein>
    <submittedName>
        <fullName evidence="1">Uncharacterized protein</fullName>
    </submittedName>
</protein>
<evidence type="ECO:0000313" key="1">
    <source>
        <dbReference type="EMBL" id="OIN55602.1"/>
    </source>
</evidence>
<organism evidence="1 2">
    <name type="scientific">Arsenicibacter rosenii</name>
    <dbReference type="NCBI Taxonomy" id="1750698"/>
    <lineage>
        <taxon>Bacteria</taxon>
        <taxon>Pseudomonadati</taxon>
        <taxon>Bacteroidota</taxon>
        <taxon>Cytophagia</taxon>
        <taxon>Cytophagales</taxon>
        <taxon>Spirosomataceae</taxon>
        <taxon>Arsenicibacter</taxon>
    </lineage>
</organism>
<dbReference type="EMBL" id="MORL01000053">
    <property type="protein sequence ID" value="OIN55602.1"/>
    <property type="molecule type" value="Genomic_DNA"/>
</dbReference>
<proteinExistence type="predicted"/>
<name>A0A1S2VA98_9BACT</name>
<dbReference type="AlphaFoldDB" id="A0A1S2VA98"/>
<evidence type="ECO:0000313" key="2">
    <source>
        <dbReference type="Proteomes" id="UP000181790"/>
    </source>
</evidence>